<dbReference type="GO" id="GO:0004040">
    <property type="term" value="F:amidase activity"/>
    <property type="evidence" value="ECO:0007669"/>
    <property type="project" value="InterPro"/>
</dbReference>
<reference evidence="3 4" key="1">
    <citation type="journal article" date="2010" name="BMC Microbiol.">
        <title>Characterization of Phi2954, a newly isolated bacteriophage containing three dsRNA genomic segments.</title>
        <authorList>
            <person name="Qiao X."/>
            <person name="Sun Y."/>
            <person name="Qiao J."/>
            <person name="Di Sanzo F."/>
            <person name="Mindich L."/>
        </authorList>
    </citation>
    <scope>NUCLEOTIDE SEQUENCE [LARGE SCALE GENOMIC DNA]</scope>
</reference>
<proteinExistence type="predicted"/>
<dbReference type="Pfam" id="PF01832">
    <property type="entry name" value="Glucosaminidase"/>
    <property type="match status" value="1"/>
</dbReference>
<organism evidence="3 4">
    <name type="scientific">Pseudomonas phage phi2954</name>
    <dbReference type="NCBI Taxonomy" id="593131"/>
    <lineage>
        <taxon>Viruses</taxon>
        <taxon>Riboviria</taxon>
        <taxon>Orthornavirae</taxon>
        <taxon>Duplornaviricota</taxon>
        <taxon>Vidaverviricetes</taxon>
        <taxon>Mindivirales</taxon>
        <taxon>Cystoviridae</taxon>
        <taxon>Deltacystovirus</taxon>
        <taxon>Deltacystovirus phi2954</taxon>
        <taxon>Cystovirus phi2954</taxon>
    </lineage>
</organism>
<dbReference type="KEGG" id="vg:11117711"/>
<keyword evidence="4" id="KW-1185">Reference proteome</keyword>
<name>C0KIU7_9VIRU</name>
<evidence type="ECO:0000256" key="1">
    <source>
        <dbReference type="ARBA" id="ARBA00022801"/>
    </source>
</evidence>
<sequence length="231" mass="24287">MSKQGGVKVAQAVAALSSPGLKIDGIVGKATRAAVSSMPSSQKAATDKILQSAGIGSLDSLLAEPAAATSDTFREVVLAVAREARKRGLNPAFYVAHIALETGWGRSVPKLPDGRSSYNYAGLKYAAVKTQVKGKTETNTLEYIKSLPKTVRDSFAVFASAGDFSRVYFWYLLDSPSAYRYPGLKNAKTAQEFGDILQKGGYATDPAYAAKVASIASTAVARYGSDVSSVA</sequence>
<keyword evidence="1" id="KW-0378">Hydrolase</keyword>
<dbReference type="Gene3D" id="1.10.530.10">
    <property type="match status" value="1"/>
</dbReference>
<dbReference type="PANTHER" id="PTHR33308">
    <property type="entry name" value="PEPTIDOGLYCAN HYDROLASE FLGJ"/>
    <property type="match status" value="1"/>
</dbReference>
<dbReference type="EMBL" id="FJ608825">
    <property type="protein sequence ID" value="ACM91132.1"/>
    <property type="molecule type" value="Genomic_RNA"/>
</dbReference>
<dbReference type="InterPro" id="IPR051056">
    <property type="entry name" value="Glycosyl_Hydrolase_73"/>
</dbReference>
<dbReference type="SMART" id="SM00047">
    <property type="entry name" value="LYZ2"/>
    <property type="match status" value="1"/>
</dbReference>
<dbReference type="PANTHER" id="PTHR33308:SF9">
    <property type="entry name" value="PEPTIDOGLYCAN HYDROLASE FLGJ"/>
    <property type="match status" value="1"/>
</dbReference>
<evidence type="ECO:0000259" key="2">
    <source>
        <dbReference type="SMART" id="SM00047"/>
    </source>
</evidence>
<evidence type="ECO:0000313" key="3">
    <source>
        <dbReference type="EMBL" id="ACM91132.1"/>
    </source>
</evidence>
<evidence type="ECO:0000313" key="4">
    <source>
        <dbReference type="Proteomes" id="UP000204347"/>
    </source>
</evidence>
<protein>
    <submittedName>
        <fullName evidence="3">p5</fullName>
    </submittedName>
</protein>
<dbReference type="Proteomes" id="UP000204347">
    <property type="component" value="Genome"/>
</dbReference>
<dbReference type="InterPro" id="IPR002901">
    <property type="entry name" value="MGlyc_endo_b_GlcNAc-like_dom"/>
</dbReference>
<dbReference type="RefSeq" id="YP_002600773.1">
    <property type="nucleotide sequence ID" value="NC_012093.1"/>
</dbReference>
<feature type="domain" description="Mannosyl-glycoprotein endo-beta-N-acetylglucosamidase-like" evidence="2">
    <location>
        <begin position="61"/>
        <end position="224"/>
    </location>
</feature>
<dbReference type="GeneID" id="11117711"/>
<dbReference type="OrthoDB" id="14892at10239"/>
<dbReference type="SMR" id="C0KIU7"/>
<accession>C0KIU7</accession>